<protein>
    <submittedName>
        <fullName evidence="1">Uncharacterized protein</fullName>
    </submittedName>
</protein>
<name>G7YLV5_CLOSI</name>
<gene>
    <name evidence="1" type="ORF">CLF_111671</name>
</gene>
<reference evidence="1" key="1">
    <citation type="journal article" date="2011" name="Genome Biol.">
        <title>The draft genome of the carcinogenic human liver fluke Clonorchis sinensis.</title>
        <authorList>
            <person name="Wang X."/>
            <person name="Chen W."/>
            <person name="Huang Y."/>
            <person name="Sun J."/>
            <person name="Men J."/>
            <person name="Liu H."/>
            <person name="Luo F."/>
            <person name="Guo L."/>
            <person name="Lv X."/>
            <person name="Deng C."/>
            <person name="Zhou C."/>
            <person name="Fan Y."/>
            <person name="Li X."/>
            <person name="Huang L."/>
            <person name="Hu Y."/>
            <person name="Liang C."/>
            <person name="Hu X."/>
            <person name="Xu J."/>
            <person name="Yu X."/>
        </authorList>
    </citation>
    <scope>NUCLEOTIDE SEQUENCE [LARGE SCALE GENOMIC DNA]</scope>
    <source>
        <strain evidence="1">Henan</strain>
    </source>
</reference>
<proteinExistence type="predicted"/>
<evidence type="ECO:0000313" key="1">
    <source>
        <dbReference type="EMBL" id="GAA53936.1"/>
    </source>
</evidence>
<dbReference type="AlphaFoldDB" id="G7YLV5"/>
<organism evidence="1 2">
    <name type="scientific">Clonorchis sinensis</name>
    <name type="common">Chinese liver fluke</name>
    <dbReference type="NCBI Taxonomy" id="79923"/>
    <lineage>
        <taxon>Eukaryota</taxon>
        <taxon>Metazoa</taxon>
        <taxon>Spiralia</taxon>
        <taxon>Lophotrochozoa</taxon>
        <taxon>Platyhelminthes</taxon>
        <taxon>Trematoda</taxon>
        <taxon>Digenea</taxon>
        <taxon>Opisthorchiida</taxon>
        <taxon>Opisthorchiata</taxon>
        <taxon>Opisthorchiidae</taxon>
        <taxon>Clonorchis</taxon>
    </lineage>
</organism>
<accession>G7YLV5</accession>
<reference key="2">
    <citation type="submission" date="2011-10" db="EMBL/GenBank/DDBJ databases">
        <title>The genome and transcriptome sequence of Clonorchis sinensis provide insights into the carcinogenic liver fluke.</title>
        <authorList>
            <person name="Wang X."/>
            <person name="Huang Y."/>
            <person name="Chen W."/>
            <person name="Liu H."/>
            <person name="Guo L."/>
            <person name="Chen Y."/>
            <person name="Luo F."/>
            <person name="Zhou W."/>
            <person name="Sun J."/>
            <person name="Mao Q."/>
            <person name="Liang P."/>
            <person name="Zhou C."/>
            <person name="Tian Y."/>
            <person name="Men J."/>
            <person name="Lv X."/>
            <person name="Huang L."/>
            <person name="Zhou J."/>
            <person name="Hu Y."/>
            <person name="Li R."/>
            <person name="Zhang F."/>
            <person name="Lei H."/>
            <person name="Li X."/>
            <person name="Hu X."/>
            <person name="Liang C."/>
            <person name="Xu J."/>
            <person name="Wu Z."/>
            <person name="Yu X."/>
        </authorList>
    </citation>
    <scope>NUCLEOTIDE SEQUENCE</scope>
    <source>
        <strain>Henan</strain>
    </source>
</reference>
<dbReference type="Proteomes" id="UP000008909">
    <property type="component" value="Unassembled WGS sequence"/>
</dbReference>
<sequence>MNQWLQHEFADQPRESGDRNLLQVHSGGYRFTDLRTRGLVRRIETSTEASGAALVRDLVHMEGTSSSQVSHRLAQCDFTVRKPNNGGRNVGSLVWGAVIPSEDSLLILIGGAITEEPMRKQVKAGSENGARTYIGCKKDVTVIGHVQRGARRIVPGPKCADHEARLVVLDLFPLEYHRLRGDPIPTFALF</sequence>
<keyword evidence="2" id="KW-1185">Reference proteome</keyword>
<evidence type="ECO:0000313" key="2">
    <source>
        <dbReference type="Proteomes" id="UP000008909"/>
    </source>
</evidence>
<dbReference type="EMBL" id="DF143654">
    <property type="protein sequence ID" value="GAA53936.1"/>
    <property type="molecule type" value="Genomic_DNA"/>
</dbReference>